<keyword evidence="1" id="KW-0472">Membrane</keyword>
<dbReference type="AlphaFoldDB" id="A0A2T5GH80"/>
<evidence type="ECO:0000313" key="3">
    <source>
        <dbReference type="Proteomes" id="UP000244189"/>
    </source>
</evidence>
<reference evidence="2 3" key="1">
    <citation type="submission" date="2018-04" db="EMBL/GenBank/DDBJ databases">
        <title>Genomic Encyclopedia of Type Strains, Phase III (KMG-III): the genomes of soil and plant-associated and newly described type strains.</title>
        <authorList>
            <person name="Whitman W."/>
        </authorList>
    </citation>
    <scope>NUCLEOTIDE SEQUENCE [LARGE SCALE GENOMIC DNA]</scope>
    <source>
        <strain evidence="2 3">MA101b</strain>
    </source>
</reference>
<comment type="caution">
    <text evidence="2">The sequence shown here is derived from an EMBL/GenBank/DDBJ whole genome shotgun (WGS) entry which is preliminary data.</text>
</comment>
<evidence type="ECO:0000313" key="2">
    <source>
        <dbReference type="EMBL" id="PTQ58686.1"/>
    </source>
</evidence>
<evidence type="ECO:0000256" key="1">
    <source>
        <dbReference type="SAM" id="Phobius"/>
    </source>
</evidence>
<name>A0A2T5GH80_9SPHN</name>
<proteinExistence type="predicted"/>
<accession>A0A2T5GH80</accession>
<keyword evidence="3" id="KW-1185">Reference proteome</keyword>
<feature type="transmembrane region" description="Helical" evidence="1">
    <location>
        <begin position="57"/>
        <end position="77"/>
    </location>
</feature>
<feature type="transmembrane region" description="Helical" evidence="1">
    <location>
        <begin position="84"/>
        <end position="106"/>
    </location>
</feature>
<organism evidence="2 3">
    <name type="scientific">Sphingomonas aurantiaca</name>
    <dbReference type="NCBI Taxonomy" id="185949"/>
    <lineage>
        <taxon>Bacteria</taxon>
        <taxon>Pseudomonadati</taxon>
        <taxon>Pseudomonadota</taxon>
        <taxon>Alphaproteobacteria</taxon>
        <taxon>Sphingomonadales</taxon>
        <taxon>Sphingomonadaceae</taxon>
        <taxon>Sphingomonas</taxon>
    </lineage>
</organism>
<dbReference type="Proteomes" id="UP000244189">
    <property type="component" value="Unassembled WGS sequence"/>
</dbReference>
<dbReference type="RefSeq" id="WP_107959466.1">
    <property type="nucleotide sequence ID" value="NZ_QAOG01000007.1"/>
</dbReference>
<feature type="transmembrane region" description="Helical" evidence="1">
    <location>
        <begin position="6"/>
        <end position="25"/>
    </location>
</feature>
<sequence length="160" mass="17219">MSAQIILAVIFNVVMVGVLLFAALRGGRPERLGALINMAGFATTTAIRLIVAREGWAPGEVSILVIDAGVAAGFYWLGVTTTRFWPIWAAGFAVAELFMSVFGALLPRVPLFAYHTGLGIYAYLALGALALGTLRLPANAEPHIRNGSRRLWVQHLKETT</sequence>
<feature type="transmembrane region" description="Helical" evidence="1">
    <location>
        <begin position="32"/>
        <end position="51"/>
    </location>
</feature>
<protein>
    <submittedName>
        <fullName evidence="2">Uncharacterized protein</fullName>
    </submittedName>
</protein>
<feature type="transmembrane region" description="Helical" evidence="1">
    <location>
        <begin position="112"/>
        <end position="134"/>
    </location>
</feature>
<keyword evidence="1" id="KW-1133">Transmembrane helix</keyword>
<gene>
    <name evidence="2" type="ORF">C8J26_3555</name>
</gene>
<dbReference type="EMBL" id="QAOG01000007">
    <property type="protein sequence ID" value="PTQ58686.1"/>
    <property type="molecule type" value="Genomic_DNA"/>
</dbReference>
<keyword evidence="1" id="KW-0812">Transmembrane</keyword>